<feature type="compositionally biased region" description="Polar residues" evidence="4">
    <location>
        <begin position="592"/>
        <end position="601"/>
    </location>
</feature>
<evidence type="ECO:0000256" key="4">
    <source>
        <dbReference type="SAM" id="MobiDB-lite"/>
    </source>
</evidence>
<keyword evidence="6" id="KW-1185">Reference proteome</keyword>
<feature type="region of interest" description="Disordered" evidence="4">
    <location>
        <begin position="430"/>
        <end position="526"/>
    </location>
</feature>
<feature type="region of interest" description="Disordered" evidence="4">
    <location>
        <begin position="559"/>
        <end position="870"/>
    </location>
</feature>
<feature type="compositionally biased region" description="Polar residues" evidence="4">
    <location>
        <begin position="507"/>
        <end position="519"/>
    </location>
</feature>
<dbReference type="RefSeq" id="XP_003683867.1">
    <property type="nucleotide sequence ID" value="XM_003683819.1"/>
</dbReference>
<comment type="subcellular location">
    <subcellularLocation>
        <location evidence="1">Membrane raft</location>
        <topology evidence="1">Peripheral membrane protein</topology>
    </subcellularLocation>
</comment>
<comment type="similarity">
    <text evidence="2">Belongs to the AIM3 family.</text>
</comment>
<dbReference type="GO" id="GO:0045121">
    <property type="term" value="C:membrane raft"/>
    <property type="evidence" value="ECO:0007669"/>
    <property type="project" value="UniProtKB-SubCell"/>
</dbReference>
<dbReference type="eggNOG" id="ENOG502S02E">
    <property type="taxonomic scope" value="Eukaryota"/>
</dbReference>
<proteinExistence type="inferred from homology"/>
<feature type="region of interest" description="Disordered" evidence="4">
    <location>
        <begin position="307"/>
        <end position="327"/>
    </location>
</feature>
<dbReference type="OMA" id="DNPFRRY"/>
<keyword evidence="3" id="KW-0472">Membrane</keyword>
<feature type="compositionally biased region" description="Polar residues" evidence="4">
    <location>
        <begin position="771"/>
        <end position="781"/>
    </location>
</feature>
<sequence length="890" mass="97434">MSGFWANNKDSIYSGLKTVGKAGYNGTKTVAKTGYSAGKKHYKNSKSQRDGTTKHKDDEDYSGEDEDDNEGYKYTPPPNRLQDPASFPAPPIRAGQKQYGPDGQVIEATTAMGGQFPNNAASQQPLQPQYQQPSQVQQPSQGQQLPQPQYQQPPQAQYQQSPQPQPQYQQPPQPQYQQPPQAQYQQSPQAQYQQSPQPQPQYQQPPQAQYQQPLQTQQPLQVETNQRSVPPPPQRSVQQAQHSVNQAQYKSAAPVGSPSLPQQFLAQPPVAQVQNQENQLQSEASVELPFNYPTNQAQLQHQNLTQPTFSQSPITGDSPQPVKTPSNEVPFVHQLQNQLQNQSQDKLLQQHPVSNNETEAIMNTPNVAVVNNVSDPSTFTPTYTAVNRQVPHPSVYGNTVSAEFVPSADAVYSTQGDASSVAYNSAVNITPYDPSASGQERDSKRINIPSIDTTALPPPPTHKDRGLNTVNSPTAQSLTSASFSQETPRSSPPIKMTDIDIPDELNETLNNSGTSQDAQKSSEEPEVERIGIAGSYDNLAKVNFAPPPRPYNAVVNQDKAPAAPRKINSSATTALQLPQRRTAPSLIRKTDNPITQETKPSNPVKDFLPPPKPYRASPMDSDNLDKNKSGVLSSGDSRLDNKPSFKGLQPPPPSHNISINSLTHVAPEPITASDDGSESTPTNTGIKLSSEIPISNFAPPPKPFRHVSTDPSNDIEIRKTPVLPVTNNSRSRPGKKAPPPLVKPKPKNLNKSLNSEVSTDPENSDSKDIYNKTQSSANSSAIVEDSELSQVLNKMKLKKTGSIKNVPPSANSSMREQTQKKSPPIIPRKKDTLKTKPPVVPAKKEALKLHNDQGSSGKATEFPEDNDDEFNPFQKYLKQAVPVENDRLHK</sequence>
<feature type="compositionally biased region" description="Polar residues" evidence="4">
    <location>
        <begin position="272"/>
        <end position="282"/>
    </location>
</feature>
<gene>
    <name evidence="5" type="primary">TPHA0A03570</name>
    <name evidence="5" type="ordered locus">TPHA_0A03570</name>
</gene>
<dbReference type="GeneID" id="11532592"/>
<accession>G8BNF5</accession>
<reference evidence="5 6" key="1">
    <citation type="journal article" date="2011" name="Proc. Natl. Acad. Sci. U.S.A.">
        <title>Evolutionary erosion of yeast sex chromosomes by mating-type switching accidents.</title>
        <authorList>
            <person name="Gordon J.L."/>
            <person name="Armisen D."/>
            <person name="Proux-Wera E."/>
            <person name="Oheigeartaigh S.S."/>
            <person name="Byrne K.P."/>
            <person name="Wolfe K.H."/>
        </authorList>
    </citation>
    <scope>NUCLEOTIDE SEQUENCE [LARGE SCALE GENOMIC DNA]</scope>
    <source>
        <strain evidence="6">ATCC 24235 / CBS 4417 / NBRC 1672 / NRRL Y-8282 / UCD 70-5</strain>
    </source>
</reference>
<feature type="compositionally biased region" description="Acidic residues" evidence="4">
    <location>
        <begin position="59"/>
        <end position="69"/>
    </location>
</feature>
<feature type="compositionally biased region" description="Polar residues" evidence="4">
    <location>
        <begin position="468"/>
        <end position="489"/>
    </location>
</feature>
<name>G8BNF5_TETPH</name>
<feature type="compositionally biased region" description="Pro residues" evidence="4">
    <location>
        <begin position="163"/>
        <end position="174"/>
    </location>
</feature>
<evidence type="ECO:0000256" key="1">
    <source>
        <dbReference type="ARBA" id="ARBA00004256"/>
    </source>
</evidence>
<evidence type="ECO:0000256" key="2">
    <source>
        <dbReference type="ARBA" id="ARBA00005311"/>
    </source>
</evidence>
<dbReference type="Pfam" id="PF17096">
    <property type="entry name" value="AIM3"/>
    <property type="match status" value="1"/>
</dbReference>
<feature type="region of interest" description="Disordered" evidence="4">
    <location>
        <begin position="17"/>
        <end position="282"/>
    </location>
</feature>
<dbReference type="InterPro" id="IPR031370">
    <property type="entry name" value="Aim3"/>
</dbReference>
<feature type="compositionally biased region" description="Polar residues" evidence="4">
    <location>
        <begin position="567"/>
        <end position="576"/>
    </location>
</feature>
<feature type="compositionally biased region" description="Basic and acidic residues" evidence="4">
    <location>
        <begin position="47"/>
        <end position="58"/>
    </location>
</feature>
<evidence type="ECO:0000256" key="3">
    <source>
        <dbReference type="ARBA" id="ARBA00023136"/>
    </source>
</evidence>
<dbReference type="OrthoDB" id="3973404at2759"/>
<feature type="compositionally biased region" description="Basic and acidic residues" evidence="4">
    <location>
        <begin position="842"/>
        <end position="851"/>
    </location>
</feature>
<dbReference type="HOGENOM" id="CLU_324433_0_0_1"/>
<dbReference type="Proteomes" id="UP000005666">
    <property type="component" value="Chromosome 1"/>
</dbReference>
<dbReference type="STRING" id="1071381.G8BNF5"/>
<dbReference type="GO" id="GO:0051016">
    <property type="term" value="P:barbed-end actin filament capping"/>
    <property type="evidence" value="ECO:0007669"/>
    <property type="project" value="InterPro"/>
</dbReference>
<evidence type="ECO:0000313" key="5">
    <source>
        <dbReference type="EMBL" id="CCE61433.1"/>
    </source>
</evidence>
<feature type="compositionally biased region" description="Low complexity" evidence="4">
    <location>
        <begin position="120"/>
        <end position="162"/>
    </location>
</feature>
<organism evidence="5 6">
    <name type="scientific">Tetrapisispora phaffii (strain ATCC 24235 / CBS 4417 / NBRC 1672 / NRRL Y-8282 / UCD 70-5)</name>
    <name type="common">Yeast</name>
    <name type="synonym">Fabospora phaffii</name>
    <dbReference type="NCBI Taxonomy" id="1071381"/>
    <lineage>
        <taxon>Eukaryota</taxon>
        <taxon>Fungi</taxon>
        <taxon>Dikarya</taxon>
        <taxon>Ascomycota</taxon>
        <taxon>Saccharomycotina</taxon>
        <taxon>Saccharomycetes</taxon>
        <taxon>Saccharomycetales</taxon>
        <taxon>Saccharomycetaceae</taxon>
        <taxon>Tetrapisispora</taxon>
    </lineage>
</organism>
<dbReference type="KEGG" id="tpf:TPHA_0A03570"/>
<protein>
    <recommendedName>
        <fullName evidence="7">Altered inheritance of mitochondria protein 3</fullName>
    </recommendedName>
</protein>
<evidence type="ECO:0008006" key="7">
    <source>
        <dbReference type="Google" id="ProtNLM"/>
    </source>
</evidence>
<feature type="compositionally biased region" description="Polar residues" evidence="4">
    <location>
        <begin position="678"/>
        <end position="687"/>
    </location>
</feature>
<dbReference type="GO" id="GO:0030479">
    <property type="term" value="C:actin cortical patch"/>
    <property type="evidence" value="ECO:0007669"/>
    <property type="project" value="InterPro"/>
</dbReference>
<dbReference type="EMBL" id="HE612856">
    <property type="protein sequence ID" value="CCE61433.1"/>
    <property type="molecule type" value="Genomic_DNA"/>
</dbReference>
<feature type="compositionally biased region" description="Polar residues" evidence="4">
    <location>
        <begin position="240"/>
        <end position="249"/>
    </location>
</feature>
<dbReference type="AlphaFoldDB" id="G8BNF5"/>
<evidence type="ECO:0000313" key="6">
    <source>
        <dbReference type="Proteomes" id="UP000005666"/>
    </source>
</evidence>
<feature type="compositionally biased region" description="Low complexity" evidence="4">
    <location>
        <begin position="175"/>
        <end position="221"/>
    </location>
</feature>